<dbReference type="GO" id="GO:0008270">
    <property type="term" value="F:zinc ion binding"/>
    <property type="evidence" value="ECO:0007669"/>
    <property type="project" value="UniProtKB-UniRule"/>
</dbReference>
<feature type="compositionally biased region" description="Basic and acidic residues" evidence="11">
    <location>
        <begin position="204"/>
        <end position="219"/>
    </location>
</feature>
<dbReference type="Pfam" id="PF07776">
    <property type="entry name" value="zf-AD"/>
    <property type="match status" value="1"/>
</dbReference>
<feature type="binding site" evidence="10">
    <location>
        <position position="24"/>
    </location>
    <ligand>
        <name>Zn(2+)</name>
        <dbReference type="ChEBI" id="CHEBI:29105"/>
    </ligand>
</feature>
<dbReference type="SUPFAM" id="SSF57716">
    <property type="entry name" value="Glucocorticoid receptor-like (DNA-binding domain)"/>
    <property type="match status" value="1"/>
</dbReference>
<evidence type="ECO:0000256" key="8">
    <source>
        <dbReference type="ARBA" id="ARBA00023242"/>
    </source>
</evidence>
<dbReference type="SMART" id="SM00868">
    <property type="entry name" value="zf-AD"/>
    <property type="match status" value="1"/>
</dbReference>
<evidence type="ECO:0000256" key="1">
    <source>
        <dbReference type="ARBA" id="ARBA00004123"/>
    </source>
</evidence>
<feature type="compositionally biased region" description="Basic and acidic residues" evidence="11">
    <location>
        <begin position="721"/>
        <end position="737"/>
    </location>
</feature>
<dbReference type="PROSITE" id="PS50157">
    <property type="entry name" value="ZINC_FINGER_C2H2_2"/>
    <property type="match status" value="2"/>
</dbReference>
<keyword evidence="7" id="KW-0804">Transcription</keyword>
<keyword evidence="6" id="KW-0805">Transcription regulation</keyword>
<feature type="compositionally biased region" description="Low complexity" evidence="11">
    <location>
        <begin position="296"/>
        <end position="309"/>
    </location>
</feature>
<keyword evidence="8" id="KW-0539">Nucleus</keyword>
<evidence type="ECO:0000256" key="9">
    <source>
        <dbReference type="PROSITE-ProRule" id="PRU00042"/>
    </source>
</evidence>
<dbReference type="EMBL" id="CADEBC010000497">
    <property type="protein sequence ID" value="CAB3238154.1"/>
    <property type="molecule type" value="Genomic_DNA"/>
</dbReference>
<sequence length="876" mass="99635">MDRMLGSNKDTESIYEIYRACRLCGGGAGYKMPIIQNIVDLDGSEVELKQKIRDCVQIEVHQDDKMPPLICELCVDKVNDFYEFLDMCRQTNKRTRLRLGLPPQSMPRGAPDAGDCILGVTEPIFGNEDSDGEPLSKHKKVKVKREPVVRIKLENLETEERRLRHKNSAEPERRNRHKNSEDQERSTRHNRLDSNLRVTRHSRSRDEDITLSSLKDKTIPSRTPKSILKKDNNSKTDKQPVTGCLKRLRDKDSIQSENPSKKVKLNIKTPTPPKKLSPKSSPRLQPKSKPTRTLRSPVASLPKSSPSPAKEMYPCDICGYSSKTTQARASHLRSHTVGFTNTRLACNPCGDWFPTTEELATHQKRHKSRSLPYNCRICDTDFKKLSDYDNHFEEYECIPFVEVPDVKCDVCWHLFPTNNLLEGHKCLGEDNRPGGKCFKCNRSYALLKNLLRHESTCTAKKKGDVIINKELLSKLKPIQVRISRCDPLLANVKQEHYDVSCVSNEYGLDENCYYPYISGLRIKSEFRGMVDIRDEIKKEFCSEDYVHWDSDESDSDDEITCNVALNPCDKKKRVPSLAALTLKTIFSYRFLGKVPRKRRKVKPERVFDSILTDQDEVRMDISSIIDNLGDDDIDKNDGNDDDKVDNDRSQDDCGNKCLNLDDSDMIKESVVNNGVNDSDHNDKTVTVSSIDDSTTVNDVIVDLNVNNDINLTKDNSSLDSTDTKKNFNENNDNRTENSESNDNCTNDSLEKEEKLLEIKSFDSELLESNSTMDGNDLDSKSSITNYTDNSNLESNVNNNHQNNDSDRISNNDNDSIDDAMLTDELDKRSTESNINNSLNDNDNSTNKVINDLDDLINNSTEIKVGLSNIDDFNFDS</sequence>
<evidence type="ECO:0000256" key="4">
    <source>
        <dbReference type="ARBA" id="ARBA00022771"/>
    </source>
</evidence>
<gene>
    <name evidence="14" type="ORF">APLA_LOCUS7321</name>
</gene>
<dbReference type="PROSITE" id="PS00028">
    <property type="entry name" value="ZINC_FINGER_C2H2_1"/>
    <property type="match status" value="1"/>
</dbReference>
<comment type="subcellular location">
    <subcellularLocation>
        <location evidence="1">Nucleus</location>
    </subcellularLocation>
</comment>
<dbReference type="SMART" id="SM00355">
    <property type="entry name" value="ZnF_C2H2"/>
    <property type="match status" value="3"/>
</dbReference>
<dbReference type="InterPro" id="IPR012934">
    <property type="entry name" value="Znf_AD"/>
</dbReference>
<evidence type="ECO:0000313" key="15">
    <source>
        <dbReference type="Proteomes" id="UP000494106"/>
    </source>
</evidence>
<feature type="compositionally biased region" description="Low complexity" evidence="11">
    <location>
        <begin position="278"/>
        <end position="288"/>
    </location>
</feature>
<feature type="domain" description="ZAD" evidence="13">
    <location>
        <begin position="19"/>
        <end position="98"/>
    </location>
</feature>
<evidence type="ECO:0000256" key="3">
    <source>
        <dbReference type="ARBA" id="ARBA00022737"/>
    </source>
</evidence>
<dbReference type="OrthoDB" id="7765040at2759"/>
<feature type="region of interest" description="Disordered" evidence="11">
    <location>
        <begin position="714"/>
        <end position="748"/>
    </location>
</feature>
<dbReference type="InterPro" id="IPR036236">
    <property type="entry name" value="Znf_C2H2_sf"/>
</dbReference>
<feature type="binding site" evidence="10">
    <location>
        <position position="71"/>
    </location>
    <ligand>
        <name>Zn(2+)</name>
        <dbReference type="ChEBI" id="CHEBI:29105"/>
    </ligand>
</feature>
<feature type="compositionally biased region" description="Basic and acidic residues" evidence="11">
    <location>
        <begin position="160"/>
        <end position="194"/>
    </location>
</feature>
<feature type="region of interest" description="Disordered" evidence="11">
    <location>
        <begin position="160"/>
        <end position="309"/>
    </location>
</feature>
<comment type="caution">
    <text evidence="14">The sequence shown here is derived from an EMBL/GenBank/DDBJ whole genome shotgun (WGS) entry which is preliminary data.</text>
</comment>
<reference evidence="14 15" key="1">
    <citation type="submission" date="2020-04" db="EMBL/GenBank/DDBJ databases">
        <authorList>
            <person name="Wallbank WR R."/>
            <person name="Pardo Diaz C."/>
            <person name="Kozak K."/>
            <person name="Martin S."/>
            <person name="Jiggins C."/>
            <person name="Moest M."/>
            <person name="Warren A I."/>
            <person name="Byers J.R.P. K."/>
            <person name="Montejo-Kovacevich G."/>
            <person name="Yen C E."/>
        </authorList>
    </citation>
    <scope>NUCLEOTIDE SEQUENCE [LARGE SCALE GENOMIC DNA]</scope>
</reference>
<keyword evidence="2 10" id="KW-0479">Metal-binding</keyword>
<keyword evidence="5 10" id="KW-0862">Zinc</keyword>
<feature type="compositionally biased region" description="Low complexity" evidence="11">
    <location>
        <begin position="788"/>
        <end position="802"/>
    </location>
</feature>
<evidence type="ECO:0000313" key="14">
    <source>
        <dbReference type="EMBL" id="CAB3238154.1"/>
    </source>
</evidence>
<dbReference type="InterPro" id="IPR013087">
    <property type="entry name" value="Znf_C2H2_type"/>
</dbReference>
<organism evidence="14 15">
    <name type="scientific">Arctia plantaginis</name>
    <name type="common">Wood tiger moth</name>
    <name type="synonym">Phalaena plantaginis</name>
    <dbReference type="NCBI Taxonomy" id="874455"/>
    <lineage>
        <taxon>Eukaryota</taxon>
        <taxon>Metazoa</taxon>
        <taxon>Ecdysozoa</taxon>
        <taxon>Arthropoda</taxon>
        <taxon>Hexapoda</taxon>
        <taxon>Insecta</taxon>
        <taxon>Pterygota</taxon>
        <taxon>Neoptera</taxon>
        <taxon>Endopterygota</taxon>
        <taxon>Lepidoptera</taxon>
        <taxon>Glossata</taxon>
        <taxon>Ditrysia</taxon>
        <taxon>Noctuoidea</taxon>
        <taxon>Erebidae</taxon>
        <taxon>Arctiinae</taxon>
        <taxon>Arctia</taxon>
    </lineage>
</organism>
<feature type="binding site" evidence="10">
    <location>
        <position position="21"/>
    </location>
    <ligand>
        <name>Zn(2+)</name>
        <dbReference type="ChEBI" id="CHEBI:29105"/>
    </ligand>
</feature>
<dbReference type="PANTHER" id="PTHR47772">
    <property type="entry name" value="ZINC FINGER PROTEIN 200"/>
    <property type="match status" value="1"/>
</dbReference>
<keyword evidence="4 9" id="KW-0863">Zinc-finger</keyword>
<dbReference type="SUPFAM" id="SSF57667">
    <property type="entry name" value="beta-beta-alpha zinc fingers"/>
    <property type="match status" value="1"/>
</dbReference>
<dbReference type="Proteomes" id="UP000494106">
    <property type="component" value="Unassembled WGS sequence"/>
</dbReference>
<evidence type="ECO:0000256" key="6">
    <source>
        <dbReference type="ARBA" id="ARBA00023015"/>
    </source>
</evidence>
<dbReference type="Gene3D" id="3.30.160.60">
    <property type="entry name" value="Classic Zinc Finger"/>
    <property type="match status" value="1"/>
</dbReference>
<protein>
    <submittedName>
        <fullName evidence="14">Uncharacterized protein</fullName>
    </submittedName>
</protein>
<evidence type="ECO:0000256" key="2">
    <source>
        <dbReference type="ARBA" id="ARBA00022723"/>
    </source>
</evidence>
<dbReference type="InterPro" id="IPR050636">
    <property type="entry name" value="C2H2-ZF_domain-containing"/>
</dbReference>
<feature type="compositionally biased region" description="Basic and acidic residues" evidence="11">
    <location>
        <begin position="645"/>
        <end position="654"/>
    </location>
</feature>
<feature type="region of interest" description="Disordered" evidence="11">
    <location>
        <begin position="629"/>
        <end position="654"/>
    </location>
</feature>
<dbReference type="PROSITE" id="PS51915">
    <property type="entry name" value="ZAD"/>
    <property type="match status" value="1"/>
</dbReference>
<evidence type="ECO:0000259" key="12">
    <source>
        <dbReference type="PROSITE" id="PS50157"/>
    </source>
</evidence>
<dbReference type="Gene3D" id="3.40.1800.20">
    <property type="match status" value="1"/>
</dbReference>
<accession>A0A8S0ZWY7</accession>
<evidence type="ECO:0000256" key="10">
    <source>
        <dbReference type="PROSITE-ProRule" id="PRU01263"/>
    </source>
</evidence>
<dbReference type="GO" id="GO:0005634">
    <property type="term" value="C:nucleus"/>
    <property type="evidence" value="ECO:0007669"/>
    <property type="project" value="UniProtKB-SubCell"/>
</dbReference>
<evidence type="ECO:0000256" key="11">
    <source>
        <dbReference type="SAM" id="MobiDB-lite"/>
    </source>
</evidence>
<evidence type="ECO:0000256" key="7">
    <source>
        <dbReference type="ARBA" id="ARBA00023163"/>
    </source>
</evidence>
<name>A0A8S0ZWY7_ARCPL</name>
<proteinExistence type="predicted"/>
<feature type="binding site" evidence="10">
    <location>
        <position position="74"/>
    </location>
    <ligand>
        <name>Zn(2+)</name>
        <dbReference type="ChEBI" id="CHEBI:29105"/>
    </ligand>
</feature>
<dbReference type="PANTHER" id="PTHR47772:SF13">
    <property type="entry name" value="GASTRULA ZINC FINGER PROTEIN XLCGF49.1-LIKE-RELATED"/>
    <property type="match status" value="1"/>
</dbReference>
<feature type="region of interest" description="Disordered" evidence="11">
    <location>
        <begin position="768"/>
        <end position="817"/>
    </location>
</feature>
<feature type="domain" description="C2H2-type" evidence="12">
    <location>
        <begin position="313"/>
        <end position="336"/>
    </location>
</feature>
<feature type="domain" description="C2H2-type" evidence="12">
    <location>
        <begin position="344"/>
        <end position="371"/>
    </location>
</feature>
<keyword evidence="3" id="KW-0677">Repeat</keyword>
<evidence type="ECO:0000259" key="13">
    <source>
        <dbReference type="PROSITE" id="PS51915"/>
    </source>
</evidence>
<keyword evidence="15" id="KW-1185">Reference proteome</keyword>
<dbReference type="AlphaFoldDB" id="A0A8S0ZWY7"/>
<feature type="compositionally biased region" description="Basic and acidic residues" evidence="11">
    <location>
        <begin position="228"/>
        <end position="238"/>
    </location>
</feature>
<evidence type="ECO:0000256" key="5">
    <source>
        <dbReference type="ARBA" id="ARBA00022833"/>
    </source>
</evidence>
<feature type="compositionally biased region" description="Acidic residues" evidence="11">
    <location>
        <begin position="629"/>
        <end position="644"/>
    </location>
</feature>